<dbReference type="Pfam" id="PF07071">
    <property type="entry name" value="KDGP_aldolase"/>
    <property type="match status" value="1"/>
</dbReference>
<gene>
    <name evidence="1" type="ORF">QPK24_09705</name>
</gene>
<dbReference type="NCBIfam" id="NF047796">
    <property type="entry name" value="DhDoxPGlucAldDagF"/>
    <property type="match status" value="1"/>
</dbReference>
<keyword evidence="2" id="KW-1185">Reference proteome</keyword>
<proteinExistence type="predicted"/>
<dbReference type="Proteomes" id="UP001236415">
    <property type="component" value="Chromosome"/>
</dbReference>
<dbReference type="InterPro" id="IPR010763">
    <property type="entry name" value="DgaF"/>
</dbReference>
<dbReference type="EMBL" id="CP127162">
    <property type="protein sequence ID" value="WIV20919.1"/>
    <property type="molecule type" value="Genomic_DNA"/>
</dbReference>
<dbReference type="NCBIfam" id="TIGR03581">
    <property type="entry name" value="EF_0839"/>
    <property type="match status" value="1"/>
</dbReference>
<dbReference type="InterPro" id="IPR013785">
    <property type="entry name" value="Aldolase_TIM"/>
</dbReference>
<accession>A0ABY8XAC0</accession>
<organism evidence="1 2">
    <name type="scientific">Paenibacillus polygoni</name>
    <dbReference type="NCBI Taxonomy" id="3050112"/>
    <lineage>
        <taxon>Bacteria</taxon>
        <taxon>Bacillati</taxon>
        <taxon>Bacillota</taxon>
        <taxon>Bacilli</taxon>
        <taxon>Bacillales</taxon>
        <taxon>Paenibacillaceae</taxon>
        <taxon>Paenibacillus</taxon>
    </lineage>
</organism>
<evidence type="ECO:0000313" key="1">
    <source>
        <dbReference type="EMBL" id="WIV20919.1"/>
    </source>
</evidence>
<evidence type="ECO:0000313" key="2">
    <source>
        <dbReference type="Proteomes" id="UP001236415"/>
    </source>
</evidence>
<dbReference type="RefSeq" id="WP_285748228.1">
    <property type="nucleotide sequence ID" value="NZ_CP127162.1"/>
</dbReference>
<protein>
    <submittedName>
        <fullName evidence="1">KDGP aldolase family protein</fullName>
    </submittedName>
</protein>
<sequence>MTTMEKRLYKGRAALNVLAGSVQNAKEIFEAADGYVVIGVLSKNYPDASSAVEAMKQYGEVCEDAVSIGLGAGDPRQSEVVAEIAREYAGTHINQVFTGVGVTRASLNGKSSWINSLVSPCGKPGYVNLSTGPLSSSVTEKAIVPVEAAIALVSDMGGNALKYFPMNGLDTKEEYMAVASACAKAGFALEPTGGIDKENFREILKIALKAGVPAVIPHVYSSIIDKITGQTIIQDVQELTNILKFEVDAYDNG</sequence>
<name>A0ABY8XAC0_9BACL</name>
<reference evidence="1 2" key="1">
    <citation type="submission" date="2023-06" db="EMBL/GenBank/DDBJ databases">
        <title>Paenibacillus polygonum sp. nov., an endophytic bacterium, isolated from Polygonum lapathifolium L. in Nanji Wetland National Nature Reserve, South of Poyang Lake, Jiangxi Province, China.</title>
        <authorList>
            <person name="Yu Z."/>
        </authorList>
    </citation>
    <scope>NUCLEOTIDE SEQUENCE [LARGE SCALE GENOMIC DNA]</scope>
    <source>
        <strain evidence="1 2">C31</strain>
    </source>
</reference>
<dbReference type="Gene3D" id="3.20.20.70">
    <property type="entry name" value="Aldolase class I"/>
    <property type="match status" value="1"/>
</dbReference>